<dbReference type="Pfam" id="PF02361">
    <property type="entry name" value="CbiQ"/>
    <property type="match status" value="1"/>
</dbReference>
<dbReference type="CDD" id="cd16914">
    <property type="entry name" value="EcfT"/>
    <property type="match status" value="1"/>
</dbReference>
<dbReference type="NCBIfam" id="TIGR02454">
    <property type="entry name" value="ECF_T_CbiQ"/>
    <property type="match status" value="1"/>
</dbReference>
<organism evidence="8 9">
    <name type="scientific">Xanthobacter tagetidis</name>
    <dbReference type="NCBI Taxonomy" id="60216"/>
    <lineage>
        <taxon>Bacteria</taxon>
        <taxon>Pseudomonadati</taxon>
        <taxon>Pseudomonadota</taxon>
        <taxon>Alphaproteobacteria</taxon>
        <taxon>Hyphomicrobiales</taxon>
        <taxon>Xanthobacteraceae</taxon>
        <taxon>Xanthobacter</taxon>
    </lineage>
</organism>
<feature type="transmembrane region" description="Helical" evidence="7">
    <location>
        <begin position="69"/>
        <end position="87"/>
    </location>
</feature>
<comment type="caution">
    <text evidence="8">The sequence shown here is derived from an EMBL/GenBank/DDBJ whole genome shotgun (WGS) entry which is preliminary data.</text>
</comment>
<comment type="subcellular location">
    <subcellularLocation>
        <location evidence="1">Cell membrane</location>
        <topology evidence="1">Multi-pass membrane protein</topology>
    </subcellularLocation>
</comment>
<dbReference type="GO" id="GO:0043190">
    <property type="term" value="C:ATP-binding cassette (ABC) transporter complex"/>
    <property type="evidence" value="ECO:0007669"/>
    <property type="project" value="InterPro"/>
</dbReference>
<gene>
    <name evidence="8" type="primary">cbiQ</name>
    <name evidence="8" type="ORF">D9R14_03965</name>
</gene>
<protein>
    <submittedName>
        <fullName evidence="8">Cobalt ECF transporter T component CbiQ</fullName>
    </submittedName>
</protein>
<dbReference type="EMBL" id="RCTF01000002">
    <property type="protein sequence ID" value="RLP81155.1"/>
    <property type="molecule type" value="Genomic_DNA"/>
</dbReference>
<dbReference type="OrthoDB" id="4533at2"/>
<dbReference type="Proteomes" id="UP000269692">
    <property type="component" value="Unassembled WGS sequence"/>
</dbReference>
<dbReference type="GO" id="GO:0006824">
    <property type="term" value="P:cobalt ion transport"/>
    <property type="evidence" value="ECO:0007669"/>
    <property type="project" value="InterPro"/>
</dbReference>
<comment type="similarity">
    <text evidence="2">Belongs to the CbiQ family.</text>
</comment>
<keyword evidence="9" id="KW-1185">Reference proteome</keyword>
<dbReference type="InterPro" id="IPR051611">
    <property type="entry name" value="ECF_transporter_component"/>
</dbReference>
<sequence length="258" mass="26893">MPAALGAAPVRVSFGIAALDPRTRLLGAFAGVLAVALLSSLWVLAAAALGTFALALAAGPGTAALMRRLVHLEGFMLVLLALLPFTVPGTPLFGAPPFVASAEGFARAVQILLKVNACGFLVFALLGGLEPVRIGAAALALKAPERLVQLFLLVVRYGGVLRAEAARLQEAMRARAFAPRASLTWSLHTWRTYGHMLGMVLVRALERAERVSEAMRCRGFSGRLPASAERPALGAADLAFALLLAAAILAAFAAEHLA</sequence>
<reference evidence="8 9" key="1">
    <citation type="submission" date="2018-10" db="EMBL/GenBank/DDBJ databases">
        <title>Xanthobacter tagetidis genome sequencing and assembly.</title>
        <authorList>
            <person name="Maclea K.S."/>
            <person name="Goen A.E."/>
            <person name="Fatima S.A."/>
        </authorList>
    </citation>
    <scope>NUCLEOTIDE SEQUENCE [LARGE SCALE GENOMIC DNA]</scope>
    <source>
        <strain evidence="8 9">ATCC 700314</strain>
    </source>
</reference>
<dbReference type="PANTHER" id="PTHR34857">
    <property type="entry name" value="SLL0384 PROTEIN"/>
    <property type="match status" value="1"/>
</dbReference>
<name>A0A3L7AMG9_9HYPH</name>
<feature type="transmembrane region" description="Helical" evidence="7">
    <location>
        <begin position="232"/>
        <end position="254"/>
    </location>
</feature>
<keyword evidence="4 7" id="KW-0812">Transmembrane</keyword>
<evidence type="ECO:0000256" key="3">
    <source>
        <dbReference type="ARBA" id="ARBA00022475"/>
    </source>
</evidence>
<dbReference type="InterPro" id="IPR003339">
    <property type="entry name" value="ABC/ECF_trnsptr_transmembrane"/>
</dbReference>
<evidence type="ECO:0000256" key="7">
    <source>
        <dbReference type="SAM" id="Phobius"/>
    </source>
</evidence>
<keyword evidence="5 7" id="KW-1133">Transmembrane helix</keyword>
<evidence type="ECO:0000256" key="1">
    <source>
        <dbReference type="ARBA" id="ARBA00004651"/>
    </source>
</evidence>
<evidence type="ECO:0000256" key="5">
    <source>
        <dbReference type="ARBA" id="ARBA00022989"/>
    </source>
</evidence>
<dbReference type="InterPro" id="IPR012809">
    <property type="entry name" value="ECF_CbiQ"/>
</dbReference>
<keyword evidence="3" id="KW-1003">Cell membrane</keyword>
<feature type="transmembrane region" description="Helical" evidence="7">
    <location>
        <begin position="107"/>
        <end position="126"/>
    </location>
</feature>
<dbReference type="AlphaFoldDB" id="A0A3L7AMG9"/>
<evidence type="ECO:0000313" key="9">
    <source>
        <dbReference type="Proteomes" id="UP000269692"/>
    </source>
</evidence>
<evidence type="ECO:0000313" key="8">
    <source>
        <dbReference type="EMBL" id="RLP81155.1"/>
    </source>
</evidence>
<dbReference type="RefSeq" id="WP_121622007.1">
    <property type="nucleotide sequence ID" value="NZ_JACIIW010000003.1"/>
</dbReference>
<accession>A0A3L7AMG9</accession>
<keyword evidence="6 7" id="KW-0472">Membrane</keyword>
<evidence type="ECO:0000256" key="4">
    <source>
        <dbReference type="ARBA" id="ARBA00022692"/>
    </source>
</evidence>
<evidence type="ECO:0000256" key="2">
    <source>
        <dbReference type="ARBA" id="ARBA00008564"/>
    </source>
</evidence>
<dbReference type="PANTHER" id="PTHR34857:SF2">
    <property type="entry name" value="SLL0384 PROTEIN"/>
    <property type="match status" value="1"/>
</dbReference>
<evidence type="ECO:0000256" key="6">
    <source>
        <dbReference type="ARBA" id="ARBA00023136"/>
    </source>
</evidence>
<feature type="transmembrane region" description="Helical" evidence="7">
    <location>
        <begin position="25"/>
        <end position="57"/>
    </location>
</feature>
<proteinExistence type="inferred from homology"/>